<accession>A0A8H7ZQE5</accession>
<comment type="caution">
    <text evidence="2">The sequence shown here is derived from an EMBL/GenBank/DDBJ whole genome shotgun (WGS) entry which is preliminary data.</text>
</comment>
<gene>
    <name evidence="2" type="ORF">BJ554DRAFT_2189</name>
</gene>
<protein>
    <submittedName>
        <fullName evidence="2">Uncharacterized protein</fullName>
    </submittedName>
</protein>
<reference evidence="2 3" key="1">
    <citation type="journal article" name="Sci. Rep.">
        <title>Genome-scale phylogenetic analyses confirm Olpidium as the closest living zoosporic fungus to the non-flagellated, terrestrial fungi.</title>
        <authorList>
            <person name="Chang Y."/>
            <person name="Rochon D."/>
            <person name="Sekimoto S."/>
            <person name="Wang Y."/>
            <person name="Chovatia M."/>
            <person name="Sandor L."/>
            <person name="Salamov A."/>
            <person name="Grigoriev I.V."/>
            <person name="Stajich J.E."/>
            <person name="Spatafora J.W."/>
        </authorList>
    </citation>
    <scope>NUCLEOTIDE SEQUENCE [LARGE SCALE GENOMIC DNA]</scope>
    <source>
        <strain evidence="2">S191</strain>
    </source>
</reference>
<keyword evidence="3" id="KW-1185">Reference proteome</keyword>
<organism evidence="2 3">
    <name type="scientific">Olpidium bornovanus</name>
    <dbReference type="NCBI Taxonomy" id="278681"/>
    <lineage>
        <taxon>Eukaryota</taxon>
        <taxon>Fungi</taxon>
        <taxon>Fungi incertae sedis</taxon>
        <taxon>Olpidiomycota</taxon>
        <taxon>Olpidiomycotina</taxon>
        <taxon>Olpidiomycetes</taxon>
        <taxon>Olpidiales</taxon>
        <taxon>Olpidiaceae</taxon>
        <taxon>Olpidium</taxon>
    </lineage>
</organism>
<dbReference type="Proteomes" id="UP000673691">
    <property type="component" value="Unassembled WGS sequence"/>
</dbReference>
<dbReference type="AlphaFoldDB" id="A0A8H7ZQE5"/>
<name>A0A8H7ZQE5_9FUNG</name>
<evidence type="ECO:0000313" key="3">
    <source>
        <dbReference type="Proteomes" id="UP000673691"/>
    </source>
</evidence>
<evidence type="ECO:0000256" key="1">
    <source>
        <dbReference type="SAM" id="MobiDB-lite"/>
    </source>
</evidence>
<proteinExistence type="predicted"/>
<sequence>MPRAATTISPRDRRASGRQQGSRLLEKRRGMRAMGGCRRAGLLRGRNF</sequence>
<dbReference type="EMBL" id="JAEFCI010009582">
    <property type="protein sequence ID" value="KAG5457723.1"/>
    <property type="molecule type" value="Genomic_DNA"/>
</dbReference>
<evidence type="ECO:0000313" key="2">
    <source>
        <dbReference type="EMBL" id="KAG5457723.1"/>
    </source>
</evidence>
<feature type="non-terminal residue" evidence="2">
    <location>
        <position position="48"/>
    </location>
</feature>
<feature type="region of interest" description="Disordered" evidence="1">
    <location>
        <begin position="1"/>
        <end position="29"/>
    </location>
</feature>